<dbReference type="EMBL" id="QEAN01000334">
    <property type="protein sequence ID" value="TPX39891.1"/>
    <property type="molecule type" value="Genomic_DNA"/>
</dbReference>
<name>A0A507CJM7_9FUNG</name>
<keyword evidence="2" id="KW-1185">Reference proteome</keyword>
<evidence type="ECO:0000313" key="2">
    <source>
        <dbReference type="Proteomes" id="UP000317494"/>
    </source>
</evidence>
<reference evidence="1 2" key="1">
    <citation type="journal article" date="2019" name="Sci. Rep.">
        <title>Comparative genomics of chytrid fungi reveal insights into the obligate biotrophic and pathogenic lifestyle of Synchytrium endobioticum.</title>
        <authorList>
            <person name="van de Vossenberg B.T.L.H."/>
            <person name="Warris S."/>
            <person name="Nguyen H.D.T."/>
            <person name="van Gent-Pelzer M.P.E."/>
            <person name="Joly D.L."/>
            <person name="van de Geest H.C."/>
            <person name="Bonants P.J.M."/>
            <person name="Smith D.S."/>
            <person name="Levesque C.A."/>
            <person name="van der Lee T.A.J."/>
        </authorList>
    </citation>
    <scope>NUCLEOTIDE SEQUENCE [LARGE SCALE GENOMIC DNA]</scope>
    <source>
        <strain evidence="1 2">MB42</strain>
    </source>
</reference>
<evidence type="ECO:0000313" key="1">
    <source>
        <dbReference type="EMBL" id="TPX39891.1"/>
    </source>
</evidence>
<dbReference type="VEuPathDB" id="FungiDB:SeMB42_g06210"/>
<organism evidence="1 2">
    <name type="scientific">Synchytrium endobioticum</name>
    <dbReference type="NCBI Taxonomy" id="286115"/>
    <lineage>
        <taxon>Eukaryota</taxon>
        <taxon>Fungi</taxon>
        <taxon>Fungi incertae sedis</taxon>
        <taxon>Chytridiomycota</taxon>
        <taxon>Chytridiomycota incertae sedis</taxon>
        <taxon>Chytridiomycetes</taxon>
        <taxon>Synchytriales</taxon>
        <taxon>Synchytriaceae</taxon>
        <taxon>Synchytrium</taxon>
    </lineage>
</organism>
<comment type="caution">
    <text evidence="1">The sequence shown here is derived from an EMBL/GenBank/DDBJ whole genome shotgun (WGS) entry which is preliminary data.</text>
</comment>
<proteinExistence type="predicted"/>
<dbReference type="AlphaFoldDB" id="A0A507CJM7"/>
<dbReference type="Proteomes" id="UP000317494">
    <property type="component" value="Unassembled WGS sequence"/>
</dbReference>
<protein>
    <submittedName>
        <fullName evidence="1">Uncharacterized protein</fullName>
    </submittedName>
</protein>
<accession>A0A507CJM7</accession>
<sequence length="97" mass="10854">MSPLQDNLFPFLPPPLPKVVRTNYFAIPILATLTDNNWRRTRPAPDSTSTVSIIDENDDDFPEARLDLEDEMHQLMAEPAQDAAADARASICRCVIS</sequence>
<gene>
    <name evidence="1" type="ORF">SeMB42_g06210</name>
</gene>